<gene>
    <name evidence="3" type="primary">dprA</name>
    <name evidence="3" type="ORF">RIF23_09960</name>
</gene>
<dbReference type="NCBIfam" id="TIGR00732">
    <property type="entry name" value="dprA"/>
    <property type="match status" value="1"/>
</dbReference>
<comment type="caution">
    <text evidence="3">The sequence shown here is derived from an EMBL/GenBank/DDBJ whole genome shotgun (WGS) entry which is preliminary data.</text>
</comment>
<organism evidence="3 4">
    <name type="scientific">Lipingzhangella rawalii</name>
    <dbReference type="NCBI Taxonomy" id="2055835"/>
    <lineage>
        <taxon>Bacteria</taxon>
        <taxon>Bacillati</taxon>
        <taxon>Actinomycetota</taxon>
        <taxon>Actinomycetes</taxon>
        <taxon>Streptosporangiales</taxon>
        <taxon>Nocardiopsidaceae</taxon>
        <taxon>Lipingzhangella</taxon>
    </lineage>
</organism>
<comment type="similarity">
    <text evidence="1">Belongs to the DprA/Smf family.</text>
</comment>
<sequence>MRDGRGWSEEPDTRARIGLAAVAEPGDPVVAALALRYGWQQLWERLIADDGAVPEPPTGVSVDAVTSRMHRWRRRARGVSVSAILDHTEAVGARLVVPGEGDWPTQLDDLEGCRPYLLWLRSARDLRYSALRSVAVVGSRAASDYGRHVASELAYGLGERGWSILSGGAFGIDGAAHHAALVSAAAAPVASRSGGTIAVLPCGIDRSYPRAHERLFGRIAAAGTLLTELPPGAAPSRHGFLVRNRLIAALTPGVVVVEAGRRSGALSTVQHALRLNRLVMAVPGPVTSALSVGCHNLLREGQAVCVTDAAQVAEEVGPVLGQACPEAGSRVVSEEELGPLARRVLSGVPRRDRAVGPATIAMAAGCDLATVLRQLGLLAAAGYVERAAGGWRRSRDTAG</sequence>
<dbReference type="PANTHER" id="PTHR43022">
    <property type="entry name" value="PROTEIN SMF"/>
    <property type="match status" value="1"/>
</dbReference>
<dbReference type="Pfam" id="PF02481">
    <property type="entry name" value="DNA_processg_A"/>
    <property type="match status" value="1"/>
</dbReference>
<proteinExistence type="inferred from homology"/>
<reference evidence="4" key="1">
    <citation type="submission" date="2023-07" db="EMBL/GenBank/DDBJ databases">
        <title>Novel species in the genus Lipingzhangella isolated from Sambhar Salt Lake.</title>
        <authorList>
            <person name="Jiya N."/>
            <person name="Kajale S."/>
            <person name="Sharma A."/>
        </authorList>
    </citation>
    <scope>NUCLEOTIDE SEQUENCE [LARGE SCALE GENOMIC DNA]</scope>
    <source>
        <strain evidence="4">LS1_29</strain>
    </source>
</reference>
<dbReference type="InterPro" id="IPR057666">
    <property type="entry name" value="DrpA_SLOG"/>
</dbReference>
<evidence type="ECO:0000259" key="2">
    <source>
        <dbReference type="Pfam" id="PF02481"/>
    </source>
</evidence>
<feature type="domain" description="Smf/DprA SLOG" evidence="2">
    <location>
        <begin position="95"/>
        <end position="316"/>
    </location>
</feature>
<dbReference type="PANTHER" id="PTHR43022:SF1">
    <property type="entry name" value="PROTEIN SMF"/>
    <property type="match status" value="1"/>
</dbReference>
<accession>A0ABU2H5N9</accession>
<evidence type="ECO:0000313" key="3">
    <source>
        <dbReference type="EMBL" id="MDS1270622.1"/>
    </source>
</evidence>
<dbReference type="Proteomes" id="UP001250214">
    <property type="component" value="Unassembled WGS sequence"/>
</dbReference>
<dbReference type="EMBL" id="JAVLVT010000004">
    <property type="protein sequence ID" value="MDS1270622.1"/>
    <property type="molecule type" value="Genomic_DNA"/>
</dbReference>
<keyword evidence="4" id="KW-1185">Reference proteome</keyword>
<name>A0ABU2H5N9_9ACTN</name>
<dbReference type="SUPFAM" id="SSF102405">
    <property type="entry name" value="MCP/YpsA-like"/>
    <property type="match status" value="1"/>
</dbReference>
<dbReference type="RefSeq" id="WP_310912177.1">
    <property type="nucleotide sequence ID" value="NZ_JAVLVT010000004.1"/>
</dbReference>
<dbReference type="Gene3D" id="3.40.50.450">
    <property type="match status" value="1"/>
</dbReference>
<evidence type="ECO:0000313" key="4">
    <source>
        <dbReference type="Proteomes" id="UP001250214"/>
    </source>
</evidence>
<evidence type="ECO:0000256" key="1">
    <source>
        <dbReference type="ARBA" id="ARBA00006525"/>
    </source>
</evidence>
<protein>
    <submittedName>
        <fullName evidence="3">DNA-processing protein DprA</fullName>
    </submittedName>
</protein>
<dbReference type="InterPro" id="IPR003488">
    <property type="entry name" value="DprA"/>
</dbReference>